<comment type="function">
    <text evidence="6 7">Involved in the assembly process of the P-ring formation. It may associate with FlgF on the rod constituting a structure essential for the P-ring assembly or may act as a modulator protein for the P-ring assembly.</text>
</comment>
<dbReference type="InterPro" id="IPR039246">
    <property type="entry name" value="Flagellar_FlgA"/>
</dbReference>
<comment type="subcellular location">
    <subcellularLocation>
        <location evidence="1 7">Periplasm</location>
    </subcellularLocation>
</comment>
<keyword evidence="10" id="KW-1185">Reference proteome</keyword>
<dbReference type="AlphaFoldDB" id="A0A1V0B5B9"/>
<dbReference type="EMBL" id="CP020100">
    <property type="protein sequence ID" value="AQZ95129.1"/>
    <property type="molecule type" value="Genomic_DNA"/>
</dbReference>
<accession>A0A1V0B5B9</accession>
<evidence type="ECO:0000259" key="8">
    <source>
        <dbReference type="SMART" id="SM00858"/>
    </source>
</evidence>
<dbReference type="SMART" id="SM00858">
    <property type="entry name" value="SAF"/>
    <property type="match status" value="1"/>
</dbReference>
<dbReference type="RefSeq" id="WP_080049997.1">
    <property type="nucleotide sequence ID" value="NZ_CP020100.1"/>
</dbReference>
<keyword evidence="4 7" id="KW-0732">Signal</keyword>
<evidence type="ECO:0000313" key="10">
    <source>
        <dbReference type="Proteomes" id="UP000243488"/>
    </source>
</evidence>
<dbReference type="Proteomes" id="UP000243488">
    <property type="component" value="Chromosome"/>
</dbReference>
<dbReference type="GO" id="GO:0044780">
    <property type="term" value="P:bacterial-type flagellum assembly"/>
    <property type="evidence" value="ECO:0007669"/>
    <property type="project" value="InterPro"/>
</dbReference>
<dbReference type="KEGG" id="ppha:BVH74_10395"/>
<dbReference type="InterPro" id="IPR041231">
    <property type="entry name" value="FlgA_N"/>
</dbReference>
<evidence type="ECO:0000256" key="5">
    <source>
        <dbReference type="ARBA" id="ARBA00022764"/>
    </source>
</evidence>
<dbReference type="InterPro" id="IPR017585">
    <property type="entry name" value="SAF_FlgA"/>
</dbReference>
<proteinExistence type="inferred from homology"/>
<evidence type="ECO:0000256" key="6">
    <source>
        <dbReference type="ARBA" id="ARBA00025643"/>
    </source>
</evidence>
<keyword evidence="9" id="KW-0282">Flagellum</keyword>
<dbReference type="Pfam" id="PF13144">
    <property type="entry name" value="ChapFlgA"/>
    <property type="match status" value="1"/>
</dbReference>
<dbReference type="PANTHER" id="PTHR36307:SF1">
    <property type="entry name" value="FLAGELLA BASAL BODY P-RING FORMATION PROTEIN FLGA"/>
    <property type="match status" value="1"/>
</dbReference>
<keyword evidence="9" id="KW-0966">Cell projection</keyword>
<evidence type="ECO:0000256" key="3">
    <source>
        <dbReference type="ARBA" id="ARBA00014754"/>
    </source>
</evidence>
<organism evidence="9 10">
    <name type="scientific">Halopseudomonas phragmitis</name>
    <dbReference type="NCBI Taxonomy" id="1931241"/>
    <lineage>
        <taxon>Bacteria</taxon>
        <taxon>Pseudomonadati</taxon>
        <taxon>Pseudomonadota</taxon>
        <taxon>Gammaproteobacteria</taxon>
        <taxon>Pseudomonadales</taxon>
        <taxon>Pseudomonadaceae</taxon>
        <taxon>Halopseudomonas</taxon>
    </lineage>
</organism>
<evidence type="ECO:0000313" key="9">
    <source>
        <dbReference type="EMBL" id="AQZ95129.1"/>
    </source>
</evidence>
<dbReference type="NCBIfam" id="TIGR03170">
    <property type="entry name" value="flgA_cterm"/>
    <property type="match status" value="1"/>
</dbReference>
<reference evidence="9 10" key="1">
    <citation type="submission" date="2017-03" db="EMBL/GenBank/DDBJ databases">
        <title>Complete genome sequence of the novel DNRA strain Pseudomonas sp. S-6-2 isolated from Chinese polluted river sediment. Journal of Biotechnology.</title>
        <authorList>
            <person name="Li J."/>
            <person name="Xiang F."/>
            <person name="Wang L."/>
            <person name="Xi L."/>
            <person name="Liu J."/>
        </authorList>
    </citation>
    <scope>NUCLEOTIDE SEQUENCE [LARGE SCALE GENOMIC DNA]</scope>
    <source>
        <strain evidence="9 10">S-6-2</strain>
    </source>
</reference>
<dbReference type="InterPro" id="IPR013974">
    <property type="entry name" value="SAF"/>
</dbReference>
<evidence type="ECO:0000256" key="7">
    <source>
        <dbReference type="RuleBase" id="RU362063"/>
    </source>
</evidence>
<keyword evidence="9" id="KW-0969">Cilium</keyword>
<dbReference type="Gene3D" id="3.90.1210.10">
    <property type="entry name" value="Antifreeze-like/N-acetylneuraminic acid synthase C-terminal domain"/>
    <property type="match status" value="1"/>
</dbReference>
<keyword evidence="5 7" id="KW-0574">Periplasm</keyword>
<evidence type="ECO:0000256" key="1">
    <source>
        <dbReference type="ARBA" id="ARBA00004418"/>
    </source>
</evidence>
<name>A0A1V0B5B9_9GAMM</name>
<comment type="similarity">
    <text evidence="2 7">Belongs to the FlgA family.</text>
</comment>
<dbReference type="Gene3D" id="2.30.30.760">
    <property type="match status" value="1"/>
</dbReference>
<sequence>MRFLKQCMALTVFFSAASSANPLIDQLIGATTAFLEDEIEMHLARSAREARYQIQVSRLDPRLRLPQCADQDLSVSLESPAVPVGRVTVRVSCEGENRWRLFVPAQVSLYQNVVVAVRPLGRHNVIGNQDIALLERDIGQLGDTYLTDPSQVVGMRVRRPISADSAISASQLELDEVVRRGDKVVISAANAQIAVRMPGEALEGGITGSQIRVRNTRSGRVVTARILGPGQVQVAM</sequence>
<feature type="chain" id="PRO_5011815066" description="Flagella basal body P-ring formation protein FlgA" evidence="7">
    <location>
        <begin position="21"/>
        <end position="236"/>
    </location>
</feature>
<feature type="signal peptide" evidence="7">
    <location>
        <begin position="1"/>
        <end position="20"/>
    </location>
</feature>
<dbReference type="PANTHER" id="PTHR36307">
    <property type="entry name" value="FLAGELLA BASAL BODY P-RING FORMATION PROTEIN FLGA"/>
    <property type="match status" value="1"/>
</dbReference>
<dbReference type="Pfam" id="PF17656">
    <property type="entry name" value="ChapFlgA_N"/>
    <property type="match status" value="1"/>
</dbReference>
<evidence type="ECO:0000256" key="4">
    <source>
        <dbReference type="ARBA" id="ARBA00022729"/>
    </source>
</evidence>
<dbReference type="CDD" id="cd11614">
    <property type="entry name" value="SAF_CpaB_FlgA_like"/>
    <property type="match status" value="1"/>
</dbReference>
<keyword evidence="7" id="KW-1005">Bacterial flagellum biogenesis</keyword>
<gene>
    <name evidence="9" type="ORF">BVH74_10395</name>
</gene>
<protein>
    <recommendedName>
        <fullName evidence="3 7">Flagella basal body P-ring formation protein FlgA</fullName>
    </recommendedName>
</protein>
<dbReference type="GO" id="GO:0042597">
    <property type="term" value="C:periplasmic space"/>
    <property type="evidence" value="ECO:0007669"/>
    <property type="project" value="UniProtKB-SubCell"/>
</dbReference>
<dbReference type="STRING" id="1931241.BVH74_10395"/>
<feature type="domain" description="SAF" evidence="8">
    <location>
        <begin position="111"/>
        <end position="173"/>
    </location>
</feature>
<evidence type="ECO:0000256" key="2">
    <source>
        <dbReference type="ARBA" id="ARBA00010474"/>
    </source>
</evidence>